<organism evidence="1 2">
    <name type="scientific">Choristoneura fumiferana</name>
    <name type="common">Spruce budworm moth</name>
    <name type="synonym">Archips fumiferana</name>
    <dbReference type="NCBI Taxonomy" id="7141"/>
    <lineage>
        <taxon>Eukaryota</taxon>
        <taxon>Metazoa</taxon>
        <taxon>Ecdysozoa</taxon>
        <taxon>Arthropoda</taxon>
        <taxon>Hexapoda</taxon>
        <taxon>Insecta</taxon>
        <taxon>Pterygota</taxon>
        <taxon>Neoptera</taxon>
        <taxon>Endopterygota</taxon>
        <taxon>Lepidoptera</taxon>
        <taxon>Glossata</taxon>
        <taxon>Ditrysia</taxon>
        <taxon>Tortricoidea</taxon>
        <taxon>Tortricidae</taxon>
        <taxon>Tortricinae</taxon>
        <taxon>Choristoneura</taxon>
    </lineage>
</organism>
<dbReference type="Proteomes" id="UP001064048">
    <property type="component" value="Chromosome 14"/>
</dbReference>
<accession>A0ACC0J7C7</accession>
<evidence type="ECO:0000313" key="2">
    <source>
        <dbReference type="Proteomes" id="UP001064048"/>
    </source>
</evidence>
<name>A0ACC0J7C7_CHOFU</name>
<proteinExistence type="predicted"/>
<dbReference type="EMBL" id="CM046114">
    <property type="protein sequence ID" value="KAI8420012.1"/>
    <property type="molecule type" value="Genomic_DNA"/>
</dbReference>
<protein>
    <submittedName>
        <fullName evidence="1">Uncharacterized protein</fullName>
    </submittedName>
</protein>
<gene>
    <name evidence="1" type="ORF">MSG28_008610</name>
</gene>
<reference evidence="1 2" key="1">
    <citation type="journal article" date="2022" name="Genome Biol. Evol.">
        <title>The Spruce Budworm Genome: Reconstructing the Evolutionary History of Antifreeze Proteins.</title>
        <authorList>
            <person name="Beliveau C."/>
            <person name="Gagne P."/>
            <person name="Picq S."/>
            <person name="Vernygora O."/>
            <person name="Keeling C.I."/>
            <person name="Pinkney K."/>
            <person name="Doucet D."/>
            <person name="Wen F."/>
            <person name="Johnston J.S."/>
            <person name="Maaroufi H."/>
            <person name="Boyle B."/>
            <person name="Laroche J."/>
            <person name="Dewar K."/>
            <person name="Juretic N."/>
            <person name="Blackburn G."/>
            <person name="Nisole A."/>
            <person name="Brunet B."/>
            <person name="Brandao M."/>
            <person name="Lumley L."/>
            <person name="Duan J."/>
            <person name="Quan G."/>
            <person name="Lucarotti C.J."/>
            <person name="Roe A.D."/>
            <person name="Sperling F.A.H."/>
            <person name="Levesque R.C."/>
            <person name="Cusson M."/>
        </authorList>
    </citation>
    <scope>NUCLEOTIDE SEQUENCE [LARGE SCALE GENOMIC DNA]</scope>
    <source>
        <strain evidence="1">Glfc:IPQL:Cfum</strain>
    </source>
</reference>
<sequence>MSDDERNILENEQTESISEPPRIPYKMTMEVPVFLTALSISLSGAAVYNILLYRTCVHTLNHSEAECREFLLPDKNEYVELEGEVQKTVSLIVMVRMTIEAIVPTILSLFIGVWSDTHGRKPLVVWPLFGFLWSSMFIVIFSMIDSLGPWWILGIAMPLSFCGGYTMLLTGAYCYVSDITSKKERSLRNTLKMILSTAG</sequence>
<evidence type="ECO:0000313" key="1">
    <source>
        <dbReference type="EMBL" id="KAI8420012.1"/>
    </source>
</evidence>
<keyword evidence="2" id="KW-1185">Reference proteome</keyword>
<comment type="caution">
    <text evidence="1">The sequence shown here is derived from an EMBL/GenBank/DDBJ whole genome shotgun (WGS) entry which is preliminary data.</text>
</comment>